<gene>
    <name evidence="2" type="ORF">METZ01_LOCUS54322</name>
</gene>
<dbReference type="Gene3D" id="3.90.45.10">
    <property type="entry name" value="Peptide deformylase"/>
    <property type="match status" value="1"/>
</dbReference>
<proteinExistence type="inferred from homology"/>
<dbReference type="HAMAP" id="MF_00163">
    <property type="entry name" value="Pep_deformylase"/>
    <property type="match status" value="1"/>
</dbReference>
<evidence type="ECO:0000313" key="2">
    <source>
        <dbReference type="EMBL" id="SVA01468.1"/>
    </source>
</evidence>
<dbReference type="GO" id="GO:0042586">
    <property type="term" value="F:peptide deformylase activity"/>
    <property type="evidence" value="ECO:0007669"/>
    <property type="project" value="InterPro"/>
</dbReference>
<sequence length="181" mass="19853">MSTTEIRVIGDPVLRTRATEVTEVTGALVRLTEDMLTTMYDAPGIGLAAPQVGVQKRIFVYDWGEGPGVVVNPRIEGSDGEWVYEEGCLSIPGLTWEILRPKEVHLVGVDLDGNEVSIEADELPARLFQHELDHLDGVLLLDHLDLDQRREARRTLSELALAQPVARQPIVGASRPASPLS</sequence>
<evidence type="ECO:0008006" key="3">
    <source>
        <dbReference type="Google" id="ProtNLM"/>
    </source>
</evidence>
<dbReference type="PIRSF" id="PIRSF004749">
    <property type="entry name" value="Pep_def"/>
    <property type="match status" value="1"/>
</dbReference>
<dbReference type="PRINTS" id="PR01576">
    <property type="entry name" value="PDEFORMYLASE"/>
</dbReference>
<reference evidence="2" key="1">
    <citation type="submission" date="2018-05" db="EMBL/GenBank/DDBJ databases">
        <authorList>
            <person name="Lanie J.A."/>
            <person name="Ng W.-L."/>
            <person name="Kazmierczak K.M."/>
            <person name="Andrzejewski T.M."/>
            <person name="Davidsen T.M."/>
            <person name="Wayne K.J."/>
            <person name="Tettelin H."/>
            <person name="Glass J.I."/>
            <person name="Rusch D."/>
            <person name="Podicherti R."/>
            <person name="Tsui H.-C.T."/>
            <person name="Winkler M.E."/>
        </authorList>
    </citation>
    <scope>NUCLEOTIDE SEQUENCE</scope>
</reference>
<dbReference type="NCBIfam" id="NF001159">
    <property type="entry name" value="PRK00150.1-3"/>
    <property type="match status" value="1"/>
</dbReference>
<protein>
    <recommendedName>
        <fullName evidence="3">Peptide deformylase</fullName>
    </recommendedName>
</protein>
<dbReference type="EMBL" id="UINC01002906">
    <property type="protein sequence ID" value="SVA01468.1"/>
    <property type="molecule type" value="Genomic_DNA"/>
</dbReference>
<dbReference type="PANTHER" id="PTHR10458">
    <property type="entry name" value="PEPTIDE DEFORMYLASE"/>
    <property type="match status" value="1"/>
</dbReference>
<dbReference type="CDD" id="cd00487">
    <property type="entry name" value="Pep_deformylase"/>
    <property type="match status" value="1"/>
</dbReference>
<dbReference type="SUPFAM" id="SSF56420">
    <property type="entry name" value="Peptide deformylase"/>
    <property type="match status" value="1"/>
</dbReference>
<dbReference type="NCBIfam" id="TIGR00079">
    <property type="entry name" value="pept_deformyl"/>
    <property type="match status" value="1"/>
</dbReference>
<dbReference type="InterPro" id="IPR036821">
    <property type="entry name" value="Peptide_deformylase_sf"/>
</dbReference>
<dbReference type="AlphaFoldDB" id="A0A381SDT4"/>
<evidence type="ECO:0000256" key="1">
    <source>
        <dbReference type="ARBA" id="ARBA00010759"/>
    </source>
</evidence>
<name>A0A381SDT4_9ZZZZ</name>
<dbReference type="Pfam" id="PF01327">
    <property type="entry name" value="Pep_deformylase"/>
    <property type="match status" value="1"/>
</dbReference>
<dbReference type="InterPro" id="IPR023635">
    <property type="entry name" value="Peptide_deformylase"/>
</dbReference>
<dbReference type="PANTHER" id="PTHR10458:SF22">
    <property type="entry name" value="PEPTIDE DEFORMYLASE"/>
    <property type="match status" value="1"/>
</dbReference>
<comment type="similarity">
    <text evidence="1">Belongs to the polypeptide deformylase family.</text>
</comment>
<accession>A0A381SDT4</accession>
<organism evidence="2">
    <name type="scientific">marine metagenome</name>
    <dbReference type="NCBI Taxonomy" id="408172"/>
    <lineage>
        <taxon>unclassified sequences</taxon>
        <taxon>metagenomes</taxon>
        <taxon>ecological metagenomes</taxon>
    </lineage>
</organism>